<name>A0A3B5BA74_9TELE</name>
<dbReference type="AlphaFoldDB" id="A0A3B5BA74"/>
<sequence>TAQDRGMNVHSGAVGVLLESSAALDTADHKIFLNSVKNLVVRGGTALYWFSCNLSNRFVSCVVPQGSDLDLFLLSAYLLPRVCHRFTTVSHHSYADDSQFYVSVTPEPGILPACLHWDFVPLCDDLQLFVVKRCLFITLIFSSSISSQWGPGLDSGWAAPKCLYCFL</sequence>
<reference evidence="1" key="1">
    <citation type="submission" date="2023-09" db="UniProtKB">
        <authorList>
            <consortium name="Ensembl"/>
        </authorList>
    </citation>
    <scope>IDENTIFICATION</scope>
</reference>
<dbReference type="STRING" id="144197.ENSSPAP00000029945"/>
<accession>A0A3B5BA74</accession>
<organism evidence="1">
    <name type="scientific">Stegastes partitus</name>
    <name type="common">bicolor damselfish</name>
    <dbReference type="NCBI Taxonomy" id="144197"/>
    <lineage>
        <taxon>Eukaryota</taxon>
        <taxon>Metazoa</taxon>
        <taxon>Chordata</taxon>
        <taxon>Craniata</taxon>
        <taxon>Vertebrata</taxon>
        <taxon>Euteleostomi</taxon>
        <taxon>Actinopterygii</taxon>
        <taxon>Neopterygii</taxon>
        <taxon>Teleostei</taxon>
        <taxon>Neoteleostei</taxon>
        <taxon>Acanthomorphata</taxon>
        <taxon>Ovalentaria</taxon>
        <taxon>Pomacentridae</taxon>
        <taxon>Stegastes</taxon>
    </lineage>
</organism>
<evidence type="ECO:0000313" key="1">
    <source>
        <dbReference type="Ensembl" id="ENSSPAP00000029945.1"/>
    </source>
</evidence>
<proteinExistence type="predicted"/>
<dbReference type="Ensembl" id="ENSSPAT00000030433.1">
    <property type="protein sequence ID" value="ENSSPAP00000029945.1"/>
    <property type="gene ID" value="ENSSPAG00000022518.1"/>
</dbReference>
<protein>
    <submittedName>
        <fullName evidence="1">Uncharacterized protein</fullName>
    </submittedName>
</protein>